<comment type="catalytic activity">
    <reaction evidence="1">
        <text>ATP + protein L-histidine = ADP + protein N-phospho-L-histidine.</text>
        <dbReference type="EC" id="2.7.13.3"/>
    </reaction>
</comment>
<keyword evidence="4" id="KW-0808">Transferase</keyword>
<gene>
    <name evidence="7" type="ORF">DA075_16350</name>
</gene>
<organism evidence="7 8">
    <name type="scientific">Methylobacterium currus</name>
    <dbReference type="NCBI Taxonomy" id="2051553"/>
    <lineage>
        <taxon>Bacteria</taxon>
        <taxon>Pseudomonadati</taxon>
        <taxon>Pseudomonadota</taxon>
        <taxon>Alphaproteobacteria</taxon>
        <taxon>Hyphomicrobiales</taxon>
        <taxon>Methylobacteriaceae</taxon>
        <taxon>Methylobacterium</taxon>
    </lineage>
</organism>
<dbReference type="PROSITE" id="PS50113">
    <property type="entry name" value="PAC"/>
    <property type="match status" value="1"/>
</dbReference>
<accession>A0A2R4WL82</accession>
<evidence type="ECO:0000256" key="4">
    <source>
        <dbReference type="ARBA" id="ARBA00022679"/>
    </source>
</evidence>
<dbReference type="InterPro" id="IPR052162">
    <property type="entry name" value="Sensor_kinase/Photoreceptor"/>
</dbReference>
<dbReference type="PANTHER" id="PTHR43304">
    <property type="entry name" value="PHYTOCHROME-LIKE PROTEIN CPH1"/>
    <property type="match status" value="1"/>
</dbReference>
<dbReference type="EMBL" id="CP028843">
    <property type="protein sequence ID" value="AWB22297.1"/>
    <property type="molecule type" value="Genomic_DNA"/>
</dbReference>
<evidence type="ECO:0000256" key="3">
    <source>
        <dbReference type="ARBA" id="ARBA00022553"/>
    </source>
</evidence>
<evidence type="ECO:0000313" key="8">
    <source>
        <dbReference type="Proteomes" id="UP000244755"/>
    </source>
</evidence>
<evidence type="ECO:0000256" key="1">
    <source>
        <dbReference type="ARBA" id="ARBA00000085"/>
    </source>
</evidence>
<dbReference type="InterPro" id="IPR010982">
    <property type="entry name" value="Lambda_DNA-bd_dom_sf"/>
</dbReference>
<dbReference type="InterPro" id="IPR035965">
    <property type="entry name" value="PAS-like_dom_sf"/>
</dbReference>
<evidence type="ECO:0000259" key="6">
    <source>
        <dbReference type="PROSITE" id="PS50113"/>
    </source>
</evidence>
<evidence type="ECO:0000313" key="7">
    <source>
        <dbReference type="EMBL" id="AWB22297.1"/>
    </source>
</evidence>
<dbReference type="Pfam" id="PF08447">
    <property type="entry name" value="PAS_3"/>
    <property type="match status" value="1"/>
</dbReference>
<dbReference type="AlphaFoldDB" id="A0A2R4WL82"/>
<dbReference type="GO" id="GO:0003677">
    <property type="term" value="F:DNA binding"/>
    <property type="evidence" value="ECO:0007669"/>
    <property type="project" value="InterPro"/>
</dbReference>
<evidence type="ECO:0000256" key="2">
    <source>
        <dbReference type="ARBA" id="ARBA00012438"/>
    </source>
</evidence>
<dbReference type="SUPFAM" id="SSF55785">
    <property type="entry name" value="PYP-like sensor domain (PAS domain)"/>
    <property type="match status" value="2"/>
</dbReference>
<keyword evidence="8" id="KW-1185">Reference proteome</keyword>
<protein>
    <recommendedName>
        <fullName evidence="2">histidine kinase</fullName>
        <ecNumber evidence="2">2.7.13.3</ecNumber>
    </recommendedName>
</protein>
<proteinExistence type="predicted"/>
<evidence type="ECO:0000256" key="5">
    <source>
        <dbReference type="ARBA" id="ARBA00022777"/>
    </source>
</evidence>
<dbReference type="Gene3D" id="2.10.70.100">
    <property type="match status" value="1"/>
</dbReference>
<dbReference type="OrthoDB" id="3782725at2"/>
<keyword evidence="3" id="KW-0597">Phosphoprotein</keyword>
<keyword evidence="5 7" id="KW-0418">Kinase</keyword>
<dbReference type="GO" id="GO:0004673">
    <property type="term" value="F:protein histidine kinase activity"/>
    <property type="evidence" value="ECO:0007669"/>
    <property type="project" value="UniProtKB-EC"/>
</dbReference>
<dbReference type="InterPro" id="IPR000700">
    <property type="entry name" value="PAS-assoc_C"/>
</dbReference>
<dbReference type="InterPro" id="IPR013655">
    <property type="entry name" value="PAS_fold_3"/>
</dbReference>
<dbReference type="EC" id="2.7.13.3" evidence="2"/>
<dbReference type="PANTHER" id="PTHR43304:SF1">
    <property type="entry name" value="PAC DOMAIN-CONTAINING PROTEIN"/>
    <property type="match status" value="1"/>
</dbReference>
<dbReference type="Gene3D" id="3.30.450.20">
    <property type="entry name" value="PAS domain"/>
    <property type="match status" value="2"/>
</dbReference>
<reference evidence="7 8" key="1">
    <citation type="submission" date="2018-04" db="EMBL/GenBank/DDBJ databases">
        <title>Methylobacterium sp. PR1016A genome.</title>
        <authorList>
            <person name="Park W."/>
        </authorList>
    </citation>
    <scope>NUCLEOTIDE SEQUENCE [LARGE SCALE GENOMIC DNA]</scope>
    <source>
        <strain evidence="7 8">PR1016A</strain>
    </source>
</reference>
<dbReference type="Proteomes" id="UP000244755">
    <property type="component" value="Chromosome 1"/>
</dbReference>
<dbReference type="KEGG" id="mee:DA075_16350"/>
<dbReference type="RefSeq" id="WP_099954132.1">
    <property type="nucleotide sequence ID" value="NZ_CP028843.1"/>
</dbReference>
<sequence length="347" mass="38405">MSIPVPSAPDGPVFSSREFLRLLESRGLTGSWGWTFATDEHVWSPGLYRLLGLDMGVVRPSYANLLAMVHPEDRFDLATAAQMIQGGTLRDQTVRVIRPDGSLRILSFRGEVYHDPDGRPRAAAGSVLDVTDRERLVALQAEERRRRRALFEQTQSWTHAAIDDPAQRVGSQEVLALTGLTQEEYREDCCRVIAPDDRARAREQVRTLLQAGRPFAMSKMLLLAEGGQGRFRFAYAPMRDERGTIQNWTIMASRLDGPMNAAMDEPVQQGFESGIGGRHLCAARGLLGWSMQDLAAFSGLSLSSVRRLEDDGEALTTRTRCAAIAALRKAGIVFMLTDGNAVAVYRK</sequence>
<dbReference type="Gene3D" id="1.10.260.40">
    <property type="entry name" value="lambda repressor-like DNA-binding domains"/>
    <property type="match status" value="1"/>
</dbReference>
<name>A0A2R4WL82_9HYPH</name>
<feature type="domain" description="PAC" evidence="6">
    <location>
        <begin position="90"/>
        <end position="142"/>
    </location>
</feature>